<reference evidence="1 2" key="1">
    <citation type="journal article" date="2017" name="Gigascience">
        <title>Genome sequence of the small brown planthopper, Laodelphax striatellus.</title>
        <authorList>
            <person name="Zhu J."/>
            <person name="Jiang F."/>
            <person name="Wang X."/>
            <person name="Yang P."/>
            <person name="Bao Y."/>
            <person name="Zhao W."/>
            <person name="Wang W."/>
            <person name="Lu H."/>
            <person name="Wang Q."/>
            <person name="Cui N."/>
            <person name="Li J."/>
            <person name="Chen X."/>
            <person name="Luo L."/>
            <person name="Yu J."/>
            <person name="Kang L."/>
            <person name="Cui F."/>
        </authorList>
    </citation>
    <scope>NUCLEOTIDE SEQUENCE [LARGE SCALE GENOMIC DNA]</scope>
    <source>
        <strain evidence="1">Lst14</strain>
    </source>
</reference>
<dbReference type="InParanoid" id="A0A482X4Q0"/>
<proteinExistence type="predicted"/>
<organism evidence="1 2">
    <name type="scientific">Laodelphax striatellus</name>
    <name type="common">Small brown planthopper</name>
    <name type="synonym">Delphax striatella</name>
    <dbReference type="NCBI Taxonomy" id="195883"/>
    <lineage>
        <taxon>Eukaryota</taxon>
        <taxon>Metazoa</taxon>
        <taxon>Ecdysozoa</taxon>
        <taxon>Arthropoda</taxon>
        <taxon>Hexapoda</taxon>
        <taxon>Insecta</taxon>
        <taxon>Pterygota</taxon>
        <taxon>Neoptera</taxon>
        <taxon>Paraneoptera</taxon>
        <taxon>Hemiptera</taxon>
        <taxon>Auchenorrhyncha</taxon>
        <taxon>Fulgoroidea</taxon>
        <taxon>Delphacidae</taxon>
        <taxon>Criomorphinae</taxon>
        <taxon>Laodelphax</taxon>
    </lineage>
</organism>
<name>A0A482X4Q0_LAOST</name>
<gene>
    <name evidence="1" type="ORF">LSTR_LSTR003385</name>
</gene>
<accession>A0A482X4Q0</accession>
<sequence>MCARESRNPDKSEQNVEEKRDCFCRLSVNGRRWMKLLKKFGSRLVNDVAEEVFAMKGLGMIQWEKKEKTENVQLFEKFCSLILR</sequence>
<comment type="caution">
    <text evidence="1">The sequence shown here is derived from an EMBL/GenBank/DDBJ whole genome shotgun (WGS) entry which is preliminary data.</text>
</comment>
<dbReference type="EMBL" id="QKKF02017590">
    <property type="protein sequence ID" value="RZF40875.1"/>
    <property type="molecule type" value="Genomic_DNA"/>
</dbReference>
<evidence type="ECO:0000313" key="1">
    <source>
        <dbReference type="EMBL" id="RZF40875.1"/>
    </source>
</evidence>
<dbReference type="AlphaFoldDB" id="A0A482X4Q0"/>
<dbReference type="Proteomes" id="UP000291343">
    <property type="component" value="Unassembled WGS sequence"/>
</dbReference>
<keyword evidence="2" id="KW-1185">Reference proteome</keyword>
<protein>
    <submittedName>
        <fullName evidence="1">Uncharacterized protein</fullName>
    </submittedName>
</protein>
<evidence type="ECO:0000313" key="2">
    <source>
        <dbReference type="Proteomes" id="UP000291343"/>
    </source>
</evidence>